<accession>A0ACB6QSB1</accession>
<evidence type="ECO:0000313" key="2">
    <source>
        <dbReference type="Proteomes" id="UP000799755"/>
    </source>
</evidence>
<evidence type="ECO:0000313" key="1">
    <source>
        <dbReference type="EMBL" id="KAF2469405.1"/>
    </source>
</evidence>
<dbReference type="EMBL" id="MU003512">
    <property type="protein sequence ID" value="KAF2469405.1"/>
    <property type="molecule type" value="Genomic_DNA"/>
</dbReference>
<keyword evidence="2" id="KW-1185">Reference proteome</keyword>
<dbReference type="Proteomes" id="UP000799755">
    <property type="component" value="Unassembled WGS sequence"/>
</dbReference>
<sequence>MSLSLRSFLQGLWSIWTRDSVRNRTYHDVLSPTIFYLVGLFELSTLDIATNCINLLLRFRKLFSRSKGNKGGYCLSPCREGVPTQRKGLIATPLQTFTLPGSNSPYGGVLIEPPIESTVQERVLQEPLYTPPLNQIPCTEAIKSTVQERAL</sequence>
<comment type="caution">
    <text evidence="1">The sequence shown here is derived from an EMBL/GenBank/DDBJ whole genome shotgun (WGS) entry which is preliminary data.</text>
</comment>
<gene>
    <name evidence="1" type="ORF">BDR25DRAFT_356639</name>
</gene>
<organism evidence="1 2">
    <name type="scientific">Lindgomyces ingoldianus</name>
    <dbReference type="NCBI Taxonomy" id="673940"/>
    <lineage>
        <taxon>Eukaryota</taxon>
        <taxon>Fungi</taxon>
        <taxon>Dikarya</taxon>
        <taxon>Ascomycota</taxon>
        <taxon>Pezizomycotina</taxon>
        <taxon>Dothideomycetes</taxon>
        <taxon>Pleosporomycetidae</taxon>
        <taxon>Pleosporales</taxon>
        <taxon>Lindgomycetaceae</taxon>
        <taxon>Lindgomyces</taxon>
    </lineage>
</organism>
<protein>
    <submittedName>
        <fullName evidence="1">Uncharacterized protein</fullName>
    </submittedName>
</protein>
<name>A0ACB6QSB1_9PLEO</name>
<proteinExistence type="predicted"/>
<reference evidence="1" key="1">
    <citation type="journal article" date="2020" name="Stud. Mycol.">
        <title>101 Dothideomycetes genomes: a test case for predicting lifestyles and emergence of pathogens.</title>
        <authorList>
            <person name="Haridas S."/>
            <person name="Albert R."/>
            <person name="Binder M."/>
            <person name="Bloem J."/>
            <person name="Labutti K."/>
            <person name="Salamov A."/>
            <person name="Andreopoulos B."/>
            <person name="Baker S."/>
            <person name="Barry K."/>
            <person name="Bills G."/>
            <person name="Bluhm B."/>
            <person name="Cannon C."/>
            <person name="Castanera R."/>
            <person name="Culley D."/>
            <person name="Daum C."/>
            <person name="Ezra D."/>
            <person name="Gonzalez J."/>
            <person name="Henrissat B."/>
            <person name="Kuo A."/>
            <person name="Liang C."/>
            <person name="Lipzen A."/>
            <person name="Lutzoni F."/>
            <person name="Magnuson J."/>
            <person name="Mondo S."/>
            <person name="Nolan M."/>
            <person name="Ohm R."/>
            <person name="Pangilinan J."/>
            <person name="Park H.-J."/>
            <person name="Ramirez L."/>
            <person name="Alfaro M."/>
            <person name="Sun H."/>
            <person name="Tritt A."/>
            <person name="Yoshinaga Y."/>
            <person name="Zwiers L.-H."/>
            <person name="Turgeon B."/>
            <person name="Goodwin S."/>
            <person name="Spatafora J."/>
            <person name="Crous P."/>
            <person name="Grigoriev I."/>
        </authorList>
    </citation>
    <scope>NUCLEOTIDE SEQUENCE</scope>
    <source>
        <strain evidence="1">ATCC 200398</strain>
    </source>
</reference>